<dbReference type="InterPro" id="IPR005182">
    <property type="entry name" value="YdbS-like_PH"/>
</dbReference>
<evidence type="ECO:0000313" key="3">
    <source>
        <dbReference type="EMBL" id="HIZ75305.1"/>
    </source>
</evidence>
<feature type="transmembrane region" description="Helical" evidence="1">
    <location>
        <begin position="256"/>
        <end position="275"/>
    </location>
</feature>
<feature type="transmembrane region" description="Helical" evidence="1">
    <location>
        <begin position="53"/>
        <end position="72"/>
    </location>
</feature>
<sequence length="522" mass="58408">MEENKKFRNHISIIIEQIGGGIVALAVVAFSILVQNAEELAGTDFSFLQGRALFVLLIVAALLAVSVGNRIFAWANTYIYIEENAVVIERGRVNKKKNTIGIRNISNINIEQNLFEMILGTCKVKLDTNSRTTADSTDVKIVLKKADAAAFKRQITRKMQAQMQAEKTAEIEDTGLRAETSGTFERREDFAYCPGPAVWDEEDNEEFDIRAEIGDVFRHGLFSVNIFSLLILVGAAVGTVTTVLRMLEQPELMSSLLGAAAGIIVAAGIVLSALWDTVKDFIRYYDFRAKRRGDKIYIKYGFLKKMEYTIPVDKIQALKIRQSFVARIFRKYMAEIVNVGMGDEKEEQNSFLILYTTEKKLKEQLELLLPEFAGTAEQKVARLPASVWAAWAVPGVIYSALVCASAAVCTAVMGEHELLIWLSAAGLILLLLICMALKYVTDGTGTDGTFLKLCHGYFGKNYISIRYQNIQYMEIKQNFIARAFDIRKGEIHLLASSANSAHDIPYFKGRADQQIRRGMLKR</sequence>
<reference evidence="3" key="1">
    <citation type="journal article" date="2021" name="PeerJ">
        <title>Extensive microbial diversity within the chicken gut microbiome revealed by metagenomics and culture.</title>
        <authorList>
            <person name="Gilroy R."/>
            <person name="Ravi A."/>
            <person name="Getino M."/>
            <person name="Pursley I."/>
            <person name="Horton D.L."/>
            <person name="Alikhan N.F."/>
            <person name="Baker D."/>
            <person name="Gharbi K."/>
            <person name="Hall N."/>
            <person name="Watson M."/>
            <person name="Adriaenssens E.M."/>
            <person name="Foster-Nyarko E."/>
            <person name="Jarju S."/>
            <person name="Secka A."/>
            <person name="Antonio M."/>
            <person name="Oren A."/>
            <person name="Chaudhuri R.R."/>
            <person name="La Ragione R."/>
            <person name="Hildebrand F."/>
            <person name="Pallen M.J."/>
        </authorList>
    </citation>
    <scope>NUCLEOTIDE SEQUENCE</scope>
    <source>
        <strain evidence="3">CHK196-3914</strain>
    </source>
</reference>
<gene>
    <name evidence="3" type="ORF">H9723_08730</name>
</gene>
<feature type="transmembrane region" description="Helical" evidence="1">
    <location>
        <begin position="388"/>
        <end position="413"/>
    </location>
</feature>
<dbReference type="PANTHER" id="PTHR34473:SF2">
    <property type="entry name" value="UPF0699 TRANSMEMBRANE PROTEIN YDBT"/>
    <property type="match status" value="1"/>
</dbReference>
<feature type="domain" description="YdbS-like PH" evidence="2">
    <location>
        <begin position="284"/>
        <end position="331"/>
    </location>
</feature>
<evidence type="ECO:0000256" key="1">
    <source>
        <dbReference type="SAM" id="Phobius"/>
    </source>
</evidence>
<dbReference type="EMBL" id="DXAY01000202">
    <property type="protein sequence ID" value="HIZ75305.1"/>
    <property type="molecule type" value="Genomic_DNA"/>
</dbReference>
<reference evidence="3" key="2">
    <citation type="submission" date="2021-04" db="EMBL/GenBank/DDBJ databases">
        <authorList>
            <person name="Gilroy R."/>
        </authorList>
    </citation>
    <scope>NUCLEOTIDE SEQUENCE</scope>
    <source>
        <strain evidence="3">CHK196-3914</strain>
    </source>
</reference>
<name>A0A9D2K178_9FIRM</name>
<dbReference type="AlphaFoldDB" id="A0A9D2K178"/>
<organism evidence="3 4">
    <name type="scientific">Candidatus Mediterraneibacter stercoravium</name>
    <dbReference type="NCBI Taxonomy" id="2838685"/>
    <lineage>
        <taxon>Bacteria</taxon>
        <taxon>Bacillati</taxon>
        <taxon>Bacillota</taxon>
        <taxon>Clostridia</taxon>
        <taxon>Lachnospirales</taxon>
        <taxon>Lachnospiraceae</taxon>
        <taxon>Mediterraneibacter</taxon>
    </lineage>
</organism>
<dbReference type="PANTHER" id="PTHR34473">
    <property type="entry name" value="UPF0699 TRANSMEMBRANE PROTEIN YDBS"/>
    <property type="match status" value="1"/>
</dbReference>
<evidence type="ECO:0000313" key="4">
    <source>
        <dbReference type="Proteomes" id="UP000824116"/>
    </source>
</evidence>
<accession>A0A9D2K178</accession>
<feature type="transmembrane region" description="Helical" evidence="1">
    <location>
        <begin position="12"/>
        <end position="33"/>
    </location>
</feature>
<protein>
    <submittedName>
        <fullName evidence="3">PH domain-containing protein</fullName>
    </submittedName>
</protein>
<feature type="transmembrane region" description="Helical" evidence="1">
    <location>
        <begin position="220"/>
        <end position="244"/>
    </location>
</feature>
<dbReference type="Pfam" id="PF03703">
    <property type="entry name" value="bPH_2"/>
    <property type="match status" value="2"/>
</dbReference>
<feature type="domain" description="YdbS-like PH" evidence="2">
    <location>
        <begin position="74"/>
        <end position="153"/>
    </location>
</feature>
<comment type="caution">
    <text evidence="3">The sequence shown here is derived from an EMBL/GenBank/DDBJ whole genome shotgun (WGS) entry which is preliminary data.</text>
</comment>
<dbReference type="Proteomes" id="UP000824116">
    <property type="component" value="Unassembled WGS sequence"/>
</dbReference>
<keyword evidence="1" id="KW-0472">Membrane</keyword>
<proteinExistence type="predicted"/>
<feature type="transmembrane region" description="Helical" evidence="1">
    <location>
        <begin position="419"/>
        <end position="440"/>
    </location>
</feature>
<evidence type="ECO:0000259" key="2">
    <source>
        <dbReference type="Pfam" id="PF03703"/>
    </source>
</evidence>
<keyword evidence="1" id="KW-1133">Transmembrane helix</keyword>
<keyword evidence="1" id="KW-0812">Transmembrane</keyword>